<dbReference type="SUPFAM" id="SSF55315">
    <property type="entry name" value="L30e-like"/>
    <property type="match status" value="1"/>
</dbReference>
<evidence type="ECO:0000256" key="3">
    <source>
        <dbReference type="ARBA" id="ARBA00022679"/>
    </source>
</evidence>
<organism evidence="7 8">
    <name type="scientific">Patella caerulea</name>
    <name type="common">Rayed Mediterranean limpet</name>
    <dbReference type="NCBI Taxonomy" id="87958"/>
    <lineage>
        <taxon>Eukaryota</taxon>
        <taxon>Metazoa</taxon>
        <taxon>Spiralia</taxon>
        <taxon>Lophotrochozoa</taxon>
        <taxon>Mollusca</taxon>
        <taxon>Gastropoda</taxon>
        <taxon>Patellogastropoda</taxon>
        <taxon>Patelloidea</taxon>
        <taxon>Patellidae</taxon>
        <taxon>Patella</taxon>
    </lineage>
</organism>
<keyword evidence="2" id="KW-0489">Methyltransferase</keyword>
<dbReference type="PANTHER" id="PTHR43191">
    <property type="entry name" value="RRNA METHYLTRANSFERASE 3"/>
    <property type="match status" value="1"/>
</dbReference>
<keyword evidence="8" id="KW-1185">Reference proteome</keyword>
<accession>A0AAN8JWP5</accession>
<dbReference type="Pfam" id="PF22435">
    <property type="entry name" value="MRM3-like_sub_bind"/>
    <property type="match status" value="1"/>
</dbReference>
<protein>
    <submittedName>
        <fullName evidence="7">Uncharacterized protein</fullName>
    </submittedName>
</protein>
<evidence type="ECO:0000256" key="4">
    <source>
        <dbReference type="SAM" id="MobiDB-lite"/>
    </source>
</evidence>
<evidence type="ECO:0000256" key="2">
    <source>
        <dbReference type="ARBA" id="ARBA00022603"/>
    </source>
</evidence>
<gene>
    <name evidence="7" type="ORF">SNE40_006944</name>
</gene>
<dbReference type="Proteomes" id="UP001347796">
    <property type="component" value="Unassembled WGS sequence"/>
</dbReference>
<feature type="domain" description="tRNA/rRNA methyltransferase SpoU type" evidence="5">
    <location>
        <begin position="245"/>
        <end position="331"/>
    </location>
</feature>
<dbReference type="InterPro" id="IPR029064">
    <property type="entry name" value="Ribosomal_eL30-like_sf"/>
</dbReference>
<dbReference type="InterPro" id="IPR029028">
    <property type="entry name" value="Alpha/beta_knot_MTases"/>
</dbReference>
<dbReference type="GO" id="GO:0032259">
    <property type="term" value="P:methylation"/>
    <property type="evidence" value="ECO:0007669"/>
    <property type="project" value="UniProtKB-KW"/>
</dbReference>
<keyword evidence="3" id="KW-0808">Transferase</keyword>
<comment type="similarity">
    <text evidence="1">Belongs to the class IV-like SAM-binding methyltransferase superfamily. RNA methyltransferase TrmH family.</text>
</comment>
<dbReference type="SUPFAM" id="SSF75217">
    <property type="entry name" value="alpha/beta knot"/>
    <property type="match status" value="2"/>
</dbReference>
<dbReference type="Gene3D" id="3.30.1330.30">
    <property type="match status" value="1"/>
</dbReference>
<dbReference type="GO" id="GO:0008173">
    <property type="term" value="F:RNA methyltransferase activity"/>
    <property type="evidence" value="ECO:0007669"/>
    <property type="project" value="InterPro"/>
</dbReference>
<dbReference type="AlphaFoldDB" id="A0AAN8JWP5"/>
<feature type="region of interest" description="Disordered" evidence="4">
    <location>
        <begin position="353"/>
        <end position="378"/>
    </location>
</feature>
<dbReference type="Gene3D" id="3.40.1280.10">
    <property type="match status" value="1"/>
</dbReference>
<evidence type="ECO:0000259" key="5">
    <source>
        <dbReference type="Pfam" id="PF00588"/>
    </source>
</evidence>
<dbReference type="InterPro" id="IPR051259">
    <property type="entry name" value="rRNA_Methyltransferase"/>
</dbReference>
<dbReference type="CDD" id="cd18106">
    <property type="entry name" value="SpoU-like_RNMTL1"/>
    <property type="match status" value="1"/>
</dbReference>
<dbReference type="PANTHER" id="PTHR43191:SF2">
    <property type="entry name" value="RRNA METHYLTRANSFERASE 3, MITOCHONDRIAL"/>
    <property type="match status" value="1"/>
</dbReference>
<dbReference type="Pfam" id="PF00588">
    <property type="entry name" value="SpoU_methylase"/>
    <property type="match status" value="2"/>
</dbReference>
<sequence length="475" mass="53605">MAASMKTCISSCFITLFKFKPHACYFNLSHNVICRSYARGVRRRVENMLTPEMEREKLAEKGISVKDPSQNPYLSYIPTDPVQTNIKNSNKEKIRIKNSKDEDQMTVEKIKRQNKIFESEVKNTKSSSKYQYEKLDDGDKRFGKTILAAKSKPQREEKKIILLEGHRLINDGLKAGGVMKQLYFSDIKLLSDLRQESLSTTPLYKITYKQLKIWSDTQSPSGLMAIFEKPNQGQALRLPDESLPVTLICDRVRDPGNMGTLIRTAAAVGCQAVMAVKGCVDAWEPKVLRAGMGCHFNIPIYTGLNWDTVSNYFNSSSQIFIADTRQSHRITRGLDEKNADLFLDLAEDATIEGSDVNTDEHREDDHDEDGDESQDRMTKSMKKLYKKTPLPITSYDKLDVGSNVALIIGGETEGVSPEAKKMAFDRFGQIVTVPMTTVVNSLNTSIAAGVILYEIKRQMGLNHVNDQQQNILHRE</sequence>
<dbReference type="InterPro" id="IPR029026">
    <property type="entry name" value="tRNA_m1G_MTases_N"/>
</dbReference>
<dbReference type="GO" id="GO:0006396">
    <property type="term" value="P:RNA processing"/>
    <property type="evidence" value="ECO:0007669"/>
    <property type="project" value="InterPro"/>
</dbReference>
<evidence type="ECO:0000256" key="1">
    <source>
        <dbReference type="ARBA" id="ARBA00007228"/>
    </source>
</evidence>
<reference evidence="7 8" key="1">
    <citation type="submission" date="2024-01" db="EMBL/GenBank/DDBJ databases">
        <title>The genome of the rayed Mediterranean limpet Patella caerulea (Linnaeus, 1758).</title>
        <authorList>
            <person name="Anh-Thu Weber A."/>
            <person name="Halstead-Nussloch G."/>
        </authorList>
    </citation>
    <scope>NUCLEOTIDE SEQUENCE [LARGE SCALE GENOMIC DNA]</scope>
    <source>
        <strain evidence="7">AATW-2023a</strain>
        <tissue evidence="7">Whole specimen</tissue>
    </source>
</reference>
<proteinExistence type="inferred from homology"/>
<dbReference type="InterPro" id="IPR001537">
    <property type="entry name" value="SpoU_MeTrfase"/>
</dbReference>
<name>A0AAN8JWP5_PATCE</name>
<evidence type="ECO:0000313" key="8">
    <source>
        <dbReference type="Proteomes" id="UP001347796"/>
    </source>
</evidence>
<feature type="domain" description="tRNA/rRNA methyltransferase SpoU type" evidence="5">
    <location>
        <begin position="391"/>
        <end position="453"/>
    </location>
</feature>
<comment type="caution">
    <text evidence="7">The sequence shown here is derived from an EMBL/GenBank/DDBJ whole genome shotgun (WGS) entry which is preliminary data.</text>
</comment>
<dbReference type="GO" id="GO:0003723">
    <property type="term" value="F:RNA binding"/>
    <property type="evidence" value="ECO:0007669"/>
    <property type="project" value="InterPro"/>
</dbReference>
<dbReference type="InterPro" id="IPR053888">
    <property type="entry name" value="MRM3-like_sub_bind"/>
</dbReference>
<evidence type="ECO:0000313" key="7">
    <source>
        <dbReference type="EMBL" id="KAK6184476.1"/>
    </source>
</evidence>
<dbReference type="EMBL" id="JAZGQO010000006">
    <property type="protein sequence ID" value="KAK6184476.1"/>
    <property type="molecule type" value="Genomic_DNA"/>
</dbReference>
<feature type="domain" description="MRM3-like substrate binding" evidence="6">
    <location>
        <begin position="147"/>
        <end position="225"/>
    </location>
</feature>
<evidence type="ECO:0000259" key="6">
    <source>
        <dbReference type="Pfam" id="PF22435"/>
    </source>
</evidence>